<dbReference type="Proteomes" id="UP000242515">
    <property type="component" value="Unassembled WGS sequence"/>
</dbReference>
<dbReference type="Pfam" id="PF12708">
    <property type="entry name" value="Pect-lyase_RHGA_epim"/>
    <property type="match status" value="1"/>
</dbReference>
<keyword evidence="2" id="KW-0456">Lyase</keyword>
<evidence type="ECO:0000313" key="3">
    <source>
        <dbReference type="Proteomes" id="UP000242515"/>
    </source>
</evidence>
<accession>A0A1H9HRE8</accession>
<dbReference type="GO" id="GO:0016829">
    <property type="term" value="F:lyase activity"/>
    <property type="evidence" value="ECO:0007669"/>
    <property type="project" value="UniProtKB-KW"/>
</dbReference>
<dbReference type="InterPro" id="IPR024535">
    <property type="entry name" value="RHGA/B-epi-like_pectate_lyase"/>
</dbReference>
<dbReference type="EMBL" id="FOGC01000005">
    <property type="protein sequence ID" value="SEQ64856.1"/>
    <property type="molecule type" value="Genomic_DNA"/>
</dbReference>
<evidence type="ECO:0000259" key="1">
    <source>
        <dbReference type="Pfam" id="PF12708"/>
    </source>
</evidence>
<dbReference type="Gene3D" id="2.160.20.10">
    <property type="entry name" value="Single-stranded right-handed beta-helix, Pectin lyase-like"/>
    <property type="match status" value="1"/>
</dbReference>
<reference evidence="3" key="1">
    <citation type="submission" date="2016-10" db="EMBL/GenBank/DDBJ databases">
        <authorList>
            <person name="Varghese N."/>
            <person name="Submissions S."/>
        </authorList>
    </citation>
    <scope>NUCLEOTIDE SEQUENCE [LARGE SCALE GENOMIC DNA]</scope>
    <source>
        <strain evidence="3">8N4</strain>
    </source>
</reference>
<dbReference type="AlphaFoldDB" id="A0A1H9HRE8"/>
<dbReference type="InterPro" id="IPR012334">
    <property type="entry name" value="Pectin_lyas_fold"/>
</dbReference>
<sequence>MANQKVRITQLPTLVDGDDAVIPVNKNNVDYRLPVKSLLQSKNNLSEVDPGQSRNNLGVYSKEEIDAQNKDSATGLRRDLASAEEGKGLSLVAAEDGTNGQQLFDEAVRLVGNYEDGPLTLTSENYEIRKGGIKYYLAPGISLPYTTTGTTDATWEVDKAKFFIVGDKGLRKDLSSDNDGLGDSLIAIKQPYSGAVARTQHEKNTDIVSIKDFGAKGDGVTDDTTSIQSAIDFSSKNGVGIYAPSGRYKVSTLIIKPNMAMYGDYIGNEGKGTSFLGNGFDDVMRGANTDDLMQMSGTGADVEYAHHVTIIGIEIDGGVNGQSIKFDESKKGRGIAVWGSSLNFVDIDIINCGGHGIESGYHDSGAEWALYFRESSFRNIRIRNVGKHGWWFKGPHDAKLVDVSIINASRCADNKYDGFYQSGEGSCDIVAMHISCSGTRGGDFENLRHRYAANISGGAHVVGSSFEGARSAQLRLSGAGSYFDSTCSFYAPFGTSTNLQPDIIYLDGAIGNVVMGNLDGSGYPSGVNAVGIKLNPSSINARNDINVRTTTIANVLNFGSSSTEADGDSGDNYFKIKSTYYGDSPYGTYGVLNSANGSALEIRLLGKERTFLDSRSQSAVLKASPGESVTWVYKYPFKDTPVVNFSIANPTGPGDVSAGAWISSVGNTSVTIYNSNNSSFQIHVSAKERVNYQ</sequence>
<feature type="domain" description="Rhamnogalacturonase A/B/Epimerase-like pectate lyase" evidence="1">
    <location>
        <begin position="208"/>
        <end position="265"/>
    </location>
</feature>
<dbReference type="STRING" id="988801.SAMN05216522_10528"/>
<protein>
    <submittedName>
        <fullName evidence="2">Pectate lyase superfamily protein</fullName>
    </submittedName>
</protein>
<dbReference type="OrthoDB" id="7022686at2"/>
<name>A0A1H9HRE8_9GAMM</name>
<evidence type="ECO:0000313" key="2">
    <source>
        <dbReference type="EMBL" id="SEQ64856.1"/>
    </source>
</evidence>
<keyword evidence="3" id="KW-1185">Reference proteome</keyword>
<gene>
    <name evidence="2" type="ORF">SAMN05216522_10528</name>
</gene>
<dbReference type="RefSeq" id="WP_092674880.1">
    <property type="nucleotide sequence ID" value="NZ_FOGC01000005.1"/>
</dbReference>
<dbReference type="InterPro" id="IPR011050">
    <property type="entry name" value="Pectin_lyase_fold/virulence"/>
</dbReference>
<dbReference type="SUPFAM" id="SSF51126">
    <property type="entry name" value="Pectin lyase-like"/>
    <property type="match status" value="1"/>
</dbReference>
<organism evidence="2 3">
    <name type="scientific">Rosenbergiella nectarea</name>
    <dbReference type="NCBI Taxonomy" id="988801"/>
    <lineage>
        <taxon>Bacteria</taxon>
        <taxon>Pseudomonadati</taxon>
        <taxon>Pseudomonadota</taxon>
        <taxon>Gammaproteobacteria</taxon>
        <taxon>Enterobacterales</taxon>
        <taxon>Erwiniaceae</taxon>
        <taxon>Rosenbergiella</taxon>
    </lineage>
</organism>
<proteinExistence type="predicted"/>